<organism evidence="1 2">
    <name type="scientific">Tannerella sp. oral taxon BU063 isolate Cell 2</name>
    <dbReference type="NCBI Taxonomy" id="1411148"/>
    <lineage>
        <taxon>Bacteria</taxon>
        <taxon>Pseudomonadati</taxon>
        <taxon>Bacteroidota</taxon>
        <taxon>Bacteroidia</taxon>
        <taxon>Bacteroidales</taxon>
        <taxon>Tannerellaceae</taxon>
        <taxon>Tannerella</taxon>
    </lineage>
</organism>
<proteinExistence type="predicted"/>
<name>W2C608_9BACT</name>
<dbReference type="AlphaFoldDB" id="W2C608"/>
<dbReference type="Proteomes" id="UP000018837">
    <property type="component" value="Unassembled WGS sequence"/>
</dbReference>
<protein>
    <submittedName>
        <fullName evidence="1">Uncharacterized protein</fullName>
    </submittedName>
</protein>
<gene>
    <name evidence="1" type="ORF">N425_03270</name>
</gene>
<evidence type="ECO:0000313" key="1">
    <source>
        <dbReference type="EMBL" id="ETK02624.1"/>
    </source>
</evidence>
<sequence length="72" mass="8353">MSLIELEALPTKQLLARLRRLHQCEESLALSDRDFADDSACIEFKQSPDWVAAFRDVKQVLSRREHVPTRSK</sequence>
<accession>W2C608</accession>
<dbReference type="EMBL" id="AYUF01000314">
    <property type="protein sequence ID" value="ETK02624.1"/>
    <property type="molecule type" value="Genomic_DNA"/>
</dbReference>
<comment type="caution">
    <text evidence="1">The sequence shown here is derived from an EMBL/GenBank/DDBJ whole genome shotgun (WGS) entry which is preliminary data.</text>
</comment>
<evidence type="ECO:0000313" key="2">
    <source>
        <dbReference type="Proteomes" id="UP000018837"/>
    </source>
</evidence>
<reference evidence="1 2" key="1">
    <citation type="submission" date="2013-11" db="EMBL/GenBank/DDBJ databases">
        <title>Single cell genomics of uncultured Tannerella BU063 (oral taxon 286).</title>
        <authorList>
            <person name="Beall C.J."/>
            <person name="Campbell A.G."/>
            <person name="Griffen A.L."/>
            <person name="Podar M."/>
            <person name="Leys E.J."/>
        </authorList>
    </citation>
    <scope>NUCLEOTIDE SEQUENCE [LARGE SCALE GENOMIC DNA]</scope>
    <source>
        <strain evidence="1">Cell 2</strain>
    </source>
</reference>